<dbReference type="STRING" id="55544.A0A4D9DL44"/>
<evidence type="ECO:0000256" key="1">
    <source>
        <dbReference type="SAM" id="MobiDB-lite"/>
    </source>
</evidence>
<keyword evidence="3" id="KW-0032">Aminotransferase</keyword>
<feature type="compositionally biased region" description="Polar residues" evidence="1">
    <location>
        <begin position="80"/>
        <end position="89"/>
    </location>
</feature>
<reference evidence="3 4" key="2">
    <citation type="submission" date="2019-04" db="EMBL/GenBank/DDBJ databases">
        <title>The genome sequence of big-headed turtle.</title>
        <authorList>
            <person name="Gong S."/>
        </authorList>
    </citation>
    <scope>NUCLEOTIDE SEQUENCE [LARGE SCALE GENOMIC DNA]</scope>
    <source>
        <strain evidence="3">DO16091913</strain>
        <tissue evidence="3">Muscle</tissue>
    </source>
</reference>
<name>A0A4D9DL44_9SAUR</name>
<comment type="caution">
    <text evidence="3">The sequence shown here is derived from an EMBL/GenBank/DDBJ whole genome shotgun (WGS) entry which is preliminary data.</text>
</comment>
<feature type="domain" description="PH" evidence="2">
    <location>
        <begin position="1"/>
        <end position="26"/>
    </location>
</feature>
<feature type="compositionally biased region" description="Gly residues" evidence="1">
    <location>
        <begin position="327"/>
        <end position="384"/>
    </location>
</feature>
<dbReference type="PANTHER" id="PTHR12752">
    <property type="entry name" value="PHOSPHOINOSITOL 3-PHOSPHATE-BINDING PROTEIN"/>
    <property type="match status" value="1"/>
</dbReference>
<dbReference type="Proteomes" id="UP000297703">
    <property type="component" value="Unassembled WGS sequence"/>
</dbReference>
<sequence length="408" mass="41228">MRTYHFSADTQEDMNGWIRAMSQSAAAESDPRTISSRPPELLSRPAPLQARLFQDIRPLTPDLGPAKSVESLEIARLSGPHSSAESLSATGRGAQGEGGPLPSGHAPPPSPVNGEGLGGELQSLSSLSSRILRGQEPSAAERPQPGPPRPSPPPCPPESEQPPLEPPSPWEPSADAQSHVRSSRSYSLPPTPAELRGARGEQGGAGASSGRVRAPELAASCEELPLLVQAGSSLARPHTPVGRVDIAPGGAARGSRTIPGRPQAPADRYDVRLSEEPCARPPCARYPRSPHPSHCLARPGTPAEESPAQTATLGPALGRQPRSRVRWGGGGRWAAGGGAGGSAGGAGLQGAGRGGGQQGVLGCGEWGEGLAGGAGLQGGGGGVSRGRWAAGRGRGGQQGVLGCGEGGG</sequence>
<proteinExistence type="predicted"/>
<dbReference type="PROSITE" id="PS50003">
    <property type="entry name" value="PH_DOMAIN"/>
    <property type="match status" value="1"/>
</dbReference>
<feature type="region of interest" description="Disordered" evidence="1">
    <location>
        <begin position="232"/>
        <end position="408"/>
    </location>
</feature>
<feature type="region of interest" description="Disordered" evidence="1">
    <location>
        <begin position="74"/>
        <end position="213"/>
    </location>
</feature>
<keyword evidence="4" id="KW-1185">Reference proteome</keyword>
<dbReference type="InterPro" id="IPR001849">
    <property type="entry name" value="PH_domain"/>
</dbReference>
<gene>
    <name evidence="3" type="ORF">DR999_PMT21853</name>
</gene>
<feature type="region of interest" description="Disordered" evidence="1">
    <location>
        <begin position="1"/>
        <end position="46"/>
    </location>
</feature>
<dbReference type="GO" id="GO:0008483">
    <property type="term" value="F:transaminase activity"/>
    <property type="evidence" value="ECO:0007669"/>
    <property type="project" value="UniProtKB-KW"/>
</dbReference>
<feature type="compositionally biased region" description="Gly residues" evidence="1">
    <location>
        <begin position="392"/>
        <end position="408"/>
    </location>
</feature>
<feature type="compositionally biased region" description="Low complexity" evidence="1">
    <location>
        <begin position="120"/>
        <end position="135"/>
    </location>
</feature>
<feature type="compositionally biased region" description="Polar residues" evidence="1">
    <location>
        <begin position="175"/>
        <end position="188"/>
    </location>
</feature>
<dbReference type="EMBL" id="QXTE01000692">
    <property type="protein sequence ID" value="TFJ96359.1"/>
    <property type="molecule type" value="Genomic_DNA"/>
</dbReference>
<organism evidence="3 4">
    <name type="scientific">Platysternon megacephalum</name>
    <name type="common">big-headed turtle</name>
    <dbReference type="NCBI Taxonomy" id="55544"/>
    <lineage>
        <taxon>Eukaryota</taxon>
        <taxon>Metazoa</taxon>
        <taxon>Chordata</taxon>
        <taxon>Craniata</taxon>
        <taxon>Vertebrata</taxon>
        <taxon>Euteleostomi</taxon>
        <taxon>Archelosauria</taxon>
        <taxon>Testudinata</taxon>
        <taxon>Testudines</taxon>
        <taxon>Cryptodira</taxon>
        <taxon>Durocryptodira</taxon>
        <taxon>Testudinoidea</taxon>
        <taxon>Platysternidae</taxon>
        <taxon>Platysternon</taxon>
    </lineage>
</organism>
<dbReference type="PANTHER" id="PTHR12752:SF7">
    <property type="entry name" value="PLECKSTRIN HOMOLOGY DOMAIN-CONTAINING FAMILY A MEMBER 4"/>
    <property type="match status" value="1"/>
</dbReference>
<dbReference type="OrthoDB" id="43122at2759"/>
<feature type="compositionally biased region" description="Polar residues" evidence="1">
    <location>
        <begin position="21"/>
        <end position="36"/>
    </location>
</feature>
<evidence type="ECO:0000313" key="4">
    <source>
        <dbReference type="Proteomes" id="UP000297703"/>
    </source>
</evidence>
<dbReference type="SUPFAM" id="SSF50729">
    <property type="entry name" value="PH domain-like"/>
    <property type="match status" value="1"/>
</dbReference>
<evidence type="ECO:0000313" key="3">
    <source>
        <dbReference type="EMBL" id="TFJ96359.1"/>
    </source>
</evidence>
<accession>A0A4D9DL44</accession>
<feature type="compositionally biased region" description="Basic and acidic residues" evidence="1">
    <location>
        <begin position="267"/>
        <end position="278"/>
    </location>
</feature>
<reference evidence="3 4" key="1">
    <citation type="submission" date="2019-04" db="EMBL/GenBank/DDBJ databases">
        <title>Draft genome of the big-headed turtle Platysternon megacephalum.</title>
        <authorList>
            <person name="Gong S."/>
        </authorList>
    </citation>
    <scope>NUCLEOTIDE SEQUENCE [LARGE SCALE GENOMIC DNA]</scope>
    <source>
        <strain evidence="3">DO16091913</strain>
        <tissue evidence="3">Muscle</tissue>
    </source>
</reference>
<feature type="compositionally biased region" description="Pro residues" evidence="1">
    <location>
        <begin position="144"/>
        <end position="170"/>
    </location>
</feature>
<keyword evidence="3" id="KW-0808">Transferase</keyword>
<protein>
    <submittedName>
        <fullName evidence="3">Diaminobutyrate--2-oxoglutarate aminotransferase</fullName>
    </submittedName>
</protein>
<dbReference type="AlphaFoldDB" id="A0A4D9DL44"/>
<evidence type="ECO:0000259" key="2">
    <source>
        <dbReference type="PROSITE" id="PS50003"/>
    </source>
</evidence>